<accession>A0ABQ1VC32</accession>
<proteinExistence type="predicted"/>
<evidence type="ECO:0000259" key="1">
    <source>
        <dbReference type="Pfam" id="PF13439"/>
    </source>
</evidence>
<dbReference type="Gene3D" id="3.40.50.2000">
    <property type="entry name" value="Glycogen Phosphorylase B"/>
    <property type="match status" value="2"/>
</dbReference>
<dbReference type="InterPro" id="IPR028098">
    <property type="entry name" value="Glyco_trans_4-like_N"/>
</dbReference>
<dbReference type="Pfam" id="PF13692">
    <property type="entry name" value="Glyco_trans_1_4"/>
    <property type="match status" value="1"/>
</dbReference>
<evidence type="ECO:0000313" key="2">
    <source>
        <dbReference type="EMBL" id="GGF51635.1"/>
    </source>
</evidence>
<dbReference type="RefSeq" id="WP_137404608.1">
    <property type="nucleotide sequence ID" value="NZ_BMIU01000041.1"/>
</dbReference>
<gene>
    <name evidence="2" type="ORF">GCM10011339_45220</name>
</gene>
<dbReference type="PANTHER" id="PTHR45947:SF3">
    <property type="entry name" value="SULFOQUINOVOSYL TRANSFERASE SQD2"/>
    <property type="match status" value="1"/>
</dbReference>
<comment type="caution">
    <text evidence="2">The sequence shown here is derived from an EMBL/GenBank/DDBJ whole genome shotgun (WGS) entry which is preliminary data.</text>
</comment>
<evidence type="ECO:0000313" key="3">
    <source>
        <dbReference type="Proteomes" id="UP000647339"/>
    </source>
</evidence>
<dbReference type="PANTHER" id="PTHR45947">
    <property type="entry name" value="SULFOQUINOVOSYL TRANSFERASE SQD2"/>
    <property type="match status" value="1"/>
</dbReference>
<dbReference type="Proteomes" id="UP000647339">
    <property type="component" value="Unassembled WGS sequence"/>
</dbReference>
<dbReference type="CDD" id="cd03794">
    <property type="entry name" value="GT4_WbuB-like"/>
    <property type="match status" value="1"/>
</dbReference>
<dbReference type="SUPFAM" id="SSF53756">
    <property type="entry name" value="UDP-Glycosyltransferase/glycogen phosphorylase"/>
    <property type="match status" value="1"/>
</dbReference>
<keyword evidence="3" id="KW-1185">Reference proteome</keyword>
<sequence length="400" mass="45323">MRILLFYQYFGTPKGSWSTRIYELSMRWVNEGHKVTVVTSPYEKSDIKSSGFISHQEIDGIKLIVINSADSNKNSFIVRVMKAILFSLVSVWYSLTSKYDICLASSGPITIGLPMILAKKIRNKKTVFEVRDLWPAGAIELNLLKSGFQKKLALWFEKSCYKNADLIVTASIGQKRHIASRTLNKRIEVVPNASDLDLFGGNVTGQLPSWTTDKILLTHIGSLGLIHNIDYWMNIAEEISKIDVKKQVLMVFIGDGADKERLLQHKEKMNLTNILFLGLKPKIELPIWVQNSHATLFATLDNPVQSTCSPNKIFDSFAASRPIIQTTKGWIKDLVDQHNCGINIDLDRPKDAARNIMDFVMDKERVRVAGENAYFLAENEFNRDKLASTYLTYLESIVNE</sequence>
<feature type="domain" description="Glycosyltransferase subfamily 4-like N-terminal" evidence="1">
    <location>
        <begin position="19"/>
        <end position="197"/>
    </location>
</feature>
<protein>
    <submittedName>
        <fullName evidence="2">Glycosyltransferase WbuB</fullName>
    </submittedName>
</protein>
<reference evidence="3" key="1">
    <citation type="journal article" date="2019" name="Int. J. Syst. Evol. Microbiol.">
        <title>The Global Catalogue of Microorganisms (GCM) 10K type strain sequencing project: providing services to taxonomists for standard genome sequencing and annotation.</title>
        <authorList>
            <consortium name="The Broad Institute Genomics Platform"/>
            <consortium name="The Broad Institute Genome Sequencing Center for Infectious Disease"/>
            <person name="Wu L."/>
            <person name="Ma J."/>
        </authorList>
    </citation>
    <scope>NUCLEOTIDE SEQUENCE [LARGE SCALE GENOMIC DNA]</scope>
    <source>
        <strain evidence="3">CGMCC 1.15407</strain>
    </source>
</reference>
<dbReference type="Pfam" id="PF13439">
    <property type="entry name" value="Glyco_transf_4"/>
    <property type="match status" value="1"/>
</dbReference>
<organism evidence="2 3">
    <name type="scientific">Echinicola rosea</name>
    <dbReference type="NCBI Taxonomy" id="1807691"/>
    <lineage>
        <taxon>Bacteria</taxon>
        <taxon>Pseudomonadati</taxon>
        <taxon>Bacteroidota</taxon>
        <taxon>Cytophagia</taxon>
        <taxon>Cytophagales</taxon>
        <taxon>Cyclobacteriaceae</taxon>
        <taxon>Echinicola</taxon>
    </lineage>
</organism>
<dbReference type="EMBL" id="BMIU01000041">
    <property type="protein sequence ID" value="GGF51635.1"/>
    <property type="molecule type" value="Genomic_DNA"/>
</dbReference>
<dbReference type="InterPro" id="IPR050194">
    <property type="entry name" value="Glycosyltransferase_grp1"/>
</dbReference>
<name>A0ABQ1VC32_9BACT</name>